<evidence type="ECO:0000256" key="1">
    <source>
        <dbReference type="SAM" id="MobiDB-lite"/>
    </source>
</evidence>
<feature type="region of interest" description="Disordered" evidence="1">
    <location>
        <begin position="105"/>
        <end position="187"/>
    </location>
</feature>
<feature type="compositionally biased region" description="Polar residues" evidence="1">
    <location>
        <begin position="106"/>
        <end position="115"/>
    </location>
</feature>
<feature type="region of interest" description="Disordered" evidence="1">
    <location>
        <begin position="1"/>
        <end position="32"/>
    </location>
</feature>
<protein>
    <submittedName>
        <fullName evidence="2">Uncharacterized protein</fullName>
    </submittedName>
</protein>
<organism evidence="2 3">
    <name type="scientific">Fistulina hepatica ATCC 64428</name>
    <dbReference type="NCBI Taxonomy" id="1128425"/>
    <lineage>
        <taxon>Eukaryota</taxon>
        <taxon>Fungi</taxon>
        <taxon>Dikarya</taxon>
        <taxon>Basidiomycota</taxon>
        <taxon>Agaricomycotina</taxon>
        <taxon>Agaricomycetes</taxon>
        <taxon>Agaricomycetidae</taxon>
        <taxon>Agaricales</taxon>
        <taxon>Fistulinaceae</taxon>
        <taxon>Fistulina</taxon>
    </lineage>
</organism>
<feature type="compositionally biased region" description="Acidic residues" evidence="1">
    <location>
        <begin position="18"/>
        <end position="31"/>
    </location>
</feature>
<keyword evidence="3" id="KW-1185">Reference proteome</keyword>
<feature type="non-terminal residue" evidence="2">
    <location>
        <position position="268"/>
    </location>
</feature>
<evidence type="ECO:0000313" key="2">
    <source>
        <dbReference type="EMBL" id="KIY50280.1"/>
    </source>
</evidence>
<dbReference type="Proteomes" id="UP000054144">
    <property type="component" value="Unassembled WGS sequence"/>
</dbReference>
<accession>A0A0D7AIY1</accession>
<reference evidence="2 3" key="1">
    <citation type="journal article" date="2015" name="Fungal Genet. Biol.">
        <title>Evolution of novel wood decay mechanisms in Agaricales revealed by the genome sequences of Fistulina hepatica and Cylindrobasidium torrendii.</title>
        <authorList>
            <person name="Floudas D."/>
            <person name="Held B.W."/>
            <person name="Riley R."/>
            <person name="Nagy L.G."/>
            <person name="Koehler G."/>
            <person name="Ransdell A.S."/>
            <person name="Younus H."/>
            <person name="Chow J."/>
            <person name="Chiniquy J."/>
            <person name="Lipzen A."/>
            <person name="Tritt A."/>
            <person name="Sun H."/>
            <person name="Haridas S."/>
            <person name="LaButti K."/>
            <person name="Ohm R.A."/>
            <person name="Kues U."/>
            <person name="Blanchette R.A."/>
            <person name="Grigoriev I.V."/>
            <person name="Minto R.E."/>
            <person name="Hibbett D.S."/>
        </authorList>
    </citation>
    <scope>NUCLEOTIDE SEQUENCE [LARGE SCALE GENOMIC DNA]</scope>
    <source>
        <strain evidence="2 3">ATCC 64428</strain>
    </source>
</reference>
<sequence>GGGFIVEDNTPALSTGVEGDDDNNDQDEDCQPEGILISSIPTALQSLDLPPDDDEVLSVFKNAASGWQNNPSSSMTRGSDDAVVSLADWRSICAVLLAHRVKEYEQATSNTQSGEDANEVSLSELESDAEDGDDSDDNYVAGPSKSSRRKSTRHSTKKRARTRRRGKNDSSSSRSSSGDEDESALLGRITTRQRKTCLDAFALFFPSVPPSELPAQRLKIKDLQQVAKTIDQRIKAEEMIEMLEAFSTSPDKSMSLSDFENMMLAARL</sequence>
<name>A0A0D7AIY1_9AGAR</name>
<dbReference type="AlphaFoldDB" id="A0A0D7AIY1"/>
<feature type="compositionally biased region" description="Acidic residues" evidence="1">
    <location>
        <begin position="125"/>
        <end position="137"/>
    </location>
</feature>
<dbReference type="OrthoDB" id="2530165at2759"/>
<dbReference type="EMBL" id="KN881676">
    <property type="protein sequence ID" value="KIY50280.1"/>
    <property type="molecule type" value="Genomic_DNA"/>
</dbReference>
<evidence type="ECO:0000313" key="3">
    <source>
        <dbReference type="Proteomes" id="UP000054144"/>
    </source>
</evidence>
<gene>
    <name evidence="2" type="ORF">FISHEDRAFT_19486</name>
</gene>
<proteinExistence type="predicted"/>
<feature type="compositionally biased region" description="Basic residues" evidence="1">
    <location>
        <begin position="146"/>
        <end position="166"/>
    </location>
</feature>
<feature type="non-terminal residue" evidence="2">
    <location>
        <position position="1"/>
    </location>
</feature>